<organism evidence="2 3">
    <name type="scientific">Lactuca sativa</name>
    <name type="common">Garden lettuce</name>
    <dbReference type="NCBI Taxonomy" id="4236"/>
    <lineage>
        <taxon>Eukaryota</taxon>
        <taxon>Viridiplantae</taxon>
        <taxon>Streptophyta</taxon>
        <taxon>Embryophyta</taxon>
        <taxon>Tracheophyta</taxon>
        <taxon>Spermatophyta</taxon>
        <taxon>Magnoliopsida</taxon>
        <taxon>eudicotyledons</taxon>
        <taxon>Gunneridae</taxon>
        <taxon>Pentapetalae</taxon>
        <taxon>asterids</taxon>
        <taxon>campanulids</taxon>
        <taxon>Asterales</taxon>
        <taxon>Asteraceae</taxon>
        <taxon>Cichorioideae</taxon>
        <taxon>Cichorieae</taxon>
        <taxon>Lactucinae</taxon>
        <taxon>Lactuca</taxon>
    </lineage>
</organism>
<evidence type="ECO:0000259" key="1">
    <source>
        <dbReference type="Pfam" id="PF26130"/>
    </source>
</evidence>
<evidence type="ECO:0000313" key="3">
    <source>
        <dbReference type="Proteomes" id="UP000235145"/>
    </source>
</evidence>
<reference evidence="2 3" key="1">
    <citation type="journal article" date="2017" name="Nat. Commun.">
        <title>Genome assembly with in vitro proximity ligation data and whole-genome triplication in lettuce.</title>
        <authorList>
            <person name="Reyes-Chin-Wo S."/>
            <person name="Wang Z."/>
            <person name="Yang X."/>
            <person name="Kozik A."/>
            <person name="Arikit S."/>
            <person name="Song C."/>
            <person name="Xia L."/>
            <person name="Froenicke L."/>
            <person name="Lavelle D.O."/>
            <person name="Truco M.J."/>
            <person name="Xia R."/>
            <person name="Zhu S."/>
            <person name="Xu C."/>
            <person name="Xu H."/>
            <person name="Xu X."/>
            <person name="Cox K."/>
            <person name="Korf I."/>
            <person name="Meyers B.C."/>
            <person name="Michelmore R.W."/>
        </authorList>
    </citation>
    <scope>NUCLEOTIDE SEQUENCE [LARGE SCALE GENOMIC DNA]</scope>
    <source>
        <strain evidence="3">cv. Salinas</strain>
        <tissue evidence="2">Seedlings</tissue>
    </source>
</reference>
<evidence type="ECO:0000313" key="2">
    <source>
        <dbReference type="EMBL" id="KAJ0186065.1"/>
    </source>
</evidence>
<protein>
    <recommendedName>
        <fullName evidence="1">PB1-like domain-containing protein</fullName>
    </recommendedName>
</protein>
<sequence length="245" mass="28834">MSLQCEFTKFPYVNYIDGTVTYIDMVDMEYFVFHEMDVIMQGLRYSVPLVIYYHFYVPKGYMHFGLRALGNDDGVCNLAHYVKEHKLIMSYIEHGTKNLLTYFMAPKPIKKDKAFSSCSKKLGIDDAGEVRFDGDKDDTPNDFDQGFNEFVDMVERVCSCTNWELTTIRFKHVITVLTDKANNCEKVEELHTYVYRVHWLETWKTNYVYKVELIKGRAIWPICKGPIKITTPLHHNHIERPKKKK</sequence>
<dbReference type="AlphaFoldDB" id="A0A9R1UEX5"/>
<feature type="domain" description="PB1-like" evidence="1">
    <location>
        <begin position="12"/>
        <end position="94"/>
    </location>
</feature>
<gene>
    <name evidence="2" type="ORF">LSAT_V11C900484700</name>
</gene>
<dbReference type="Pfam" id="PF26130">
    <property type="entry name" value="PB1-like"/>
    <property type="match status" value="1"/>
</dbReference>
<dbReference type="Proteomes" id="UP000235145">
    <property type="component" value="Unassembled WGS sequence"/>
</dbReference>
<name>A0A9R1UEX5_LACSA</name>
<dbReference type="InterPro" id="IPR058594">
    <property type="entry name" value="PB1-like_dom_pln"/>
</dbReference>
<keyword evidence="3" id="KW-1185">Reference proteome</keyword>
<accession>A0A9R1UEX5</accession>
<dbReference type="EMBL" id="NBSK02000009">
    <property type="protein sequence ID" value="KAJ0186065.1"/>
    <property type="molecule type" value="Genomic_DNA"/>
</dbReference>
<proteinExistence type="predicted"/>
<comment type="caution">
    <text evidence="2">The sequence shown here is derived from an EMBL/GenBank/DDBJ whole genome shotgun (WGS) entry which is preliminary data.</text>
</comment>